<evidence type="ECO:0000313" key="2">
    <source>
        <dbReference type="Proteomes" id="UP001163603"/>
    </source>
</evidence>
<protein>
    <submittedName>
        <fullName evidence="1">Uncharacterized protein</fullName>
    </submittedName>
</protein>
<proteinExistence type="predicted"/>
<evidence type="ECO:0000313" key="1">
    <source>
        <dbReference type="EMBL" id="KAJ0011528.1"/>
    </source>
</evidence>
<dbReference type="Proteomes" id="UP001163603">
    <property type="component" value="Chromosome 14"/>
</dbReference>
<organism evidence="1 2">
    <name type="scientific">Pistacia integerrima</name>
    <dbReference type="NCBI Taxonomy" id="434235"/>
    <lineage>
        <taxon>Eukaryota</taxon>
        <taxon>Viridiplantae</taxon>
        <taxon>Streptophyta</taxon>
        <taxon>Embryophyta</taxon>
        <taxon>Tracheophyta</taxon>
        <taxon>Spermatophyta</taxon>
        <taxon>Magnoliopsida</taxon>
        <taxon>eudicotyledons</taxon>
        <taxon>Gunneridae</taxon>
        <taxon>Pentapetalae</taxon>
        <taxon>rosids</taxon>
        <taxon>malvids</taxon>
        <taxon>Sapindales</taxon>
        <taxon>Anacardiaceae</taxon>
        <taxon>Pistacia</taxon>
    </lineage>
</organism>
<accession>A0ACC0X7Z4</accession>
<sequence length="1081" mass="121624">MDNKAWLWRKKSSEKTIVADKVDITLKRIDEEVQKLPTEKAVGPERSVKNLNEKLASVLLDCHPQDDLLRKHAKLAQEAVAGREKSEVETAFLKKELNEALRHGLATDEKLACSDTALMKCKQQLNFVQEEQEKRIHDAVMKTSNEFEKIRRELEHNLAEANKSLAKLAAENSHLSKALLVKEKKIEDLHKSKSQAEAEFNTLMARLDATEKENAFLKYEFRILEKELEIRNDEMEYNRRSVDAAHKQHLESVKKIAKLEGECQRLRLLMRKKLPGPAALEKVKAEFKTVGRDQMEMKRRNLKPSRDLIVREAIMEFSPENFSNNFLLIERLRDIEEENKTLKETVTMKSTELQASRMMYSRTASRLSHVEAHLKELCKVQKPRELAICGPVSSELSIMPVHNASDDGISSSGSWANALISELEHFKAGKLKHQLEHKPIDVSDMSLMDDFVEMEKLAIVSLETAPGGGCQPDVTGKELVPVVQSHSNPTETKPEIHSEDIATEKSFDWLQVVLNTMLKQKHISKQSLNELLEDIRIALGFIKHPTVSEAESVAISRHTGELKALQISGEIALKSPNLSPTSHSLDAESGIDTLIKERSSQHLESNLIKSIRKIIELIEGFPISSSVGYNASDSFSERDRSSLNLVTPVHYTVHVFQWRSSELSALLQKLVCTCNDLLNGKSDLEKFVGELSFALDWIINNSFAPKDAPTTQNKIKKHFGWNEPEGENEVGAAVDGLLLESNTVHKSEEQSSCLVSASPLHDQNVSFQTERIQGNIQEENKRLKDEMRNIEARLESFTNKSKALMIQLRGSEDNIGALKEEVKTLKESKEMIEDQIENQKSINEDLDTQLTVAKAKLSEVFQKFSSLEVELEYKNNCCEELEATCLELQLQLESVAKKETPKYGTNQEGKRSQNGWEITAASVKLAECQETILNLGKQLKALASPREAVLFDNVFSSTNSATTTAINKKLNKRFSLRDQMIAEDGAKAEVVKSFHKKGTLSIEDVPKPSLLDSKDCNYLHDPNALVHTPDTYRDSKNKASNTAASSLAIVPSKKRGIGLLMKLLLRRKKGSSKKSKPLAMV</sequence>
<keyword evidence="2" id="KW-1185">Reference proteome</keyword>
<gene>
    <name evidence="1" type="ORF">Pint_33908</name>
</gene>
<comment type="caution">
    <text evidence="1">The sequence shown here is derived from an EMBL/GenBank/DDBJ whole genome shotgun (WGS) entry which is preliminary data.</text>
</comment>
<reference evidence="2" key="1">
    <citation type="journal article" date="2023" name="G3 (Bethesda)">
        <title>Genome assembly and association tests identify interacting loci associated with vigor, precocity, and sex in interspecific pistachio rootstocks.</title>
        <authorList>
            <person name="Palmer W."/>
            <person name="Jacygrad E."/>
            <person name="Sagayaradj S."/>
            <person name="Cavanaugh K."/>
            <person name="Han R."/>
            <person name="Bertier L."/>
            <person name="Beede B."/>
            <person name="Kafkas S."/>
            <person name="Golino D."/>
            <person name="Preece J."/>
            <person name="Michelmore R."/>
        </authorList>
    </citation>
    <scope>NUCLEOTIDE SEQUENCE [LARGE SCALE GENOMIC DNA]</scope>
</reference>
<name>A0ACC0X7Z4_9ROSI</name>
<dbReference type="EMBL" id="CM047749">
    <property type="protein sequence ID" value="KAJ0011528.1"/>
    <property type="molecule type" value="Genomic_DNA"/>
</dbReference>